<sequence length="219" mass="25021">MSTETPAPSSVELIVQELEADIIFGHLRPHQELIEDMLMARFDAKRHVVRAAIQELVARQIVVKPRSRSARVKDFTTQEVEELYHLRALLQKEAVMIMPFPVPAAKLDALKTLHIQYAAAVSVGANPRLIHQMNDEFHRQIFALCGNETLCKAIAFYTEASNPIRSYGMTDRQWLEQATSEHAAMVNAIEQQDRTTLAHLVVEHMQPTRRRWESMRGQS</sequence>
<dbReference type="InterPro" id="IPR036390">
    <property type="entry name" value="WH_DNA-bd_sf"/>
</dbReference>
<dbReference type="InterPro" id="IPR036388">
    <property type="entry name" value="WH-like_DNA-bd_sf"/>
</dbReference>
<comment type="caution">
    <text evidence="6">The sequence shown here is derived from an EMBL/GenBank/DDBJ whole genome shotgun (WGS) entry which is preliminary data.</text>
</comment>
<dbReference type="Gene3D" id="1.10.10.10">
    <property type="entry name" value="Winged helix-like DNA-binding domain superfamily/Winged helix DNA-binding domain"/>
    <property type="match status" value="1"/>
</dbReference>
<dbReference type="Pfam" id="PF00392">
    <property type="entry name" value="GntR"/>
    <property type="match status" value="1"/>
</dbReference>
<dbReference type="PANTHER" id="PTHR43537:SF49">
    <property type="entry name" value="TRANSCRIPTIONAL REGULATORY PROTEIN"/>
    <property type="match status" value="1"/>
</dbReference>
<evidence type="ECO:0000313" key="7">
    <source>
        <dbReference type="Proteomes" id="UP001500227"/>
    </source>
</evidence>
<keyword evidence="2" id="KW-0238">DNA-binding</keyword>
<keyword evidence="3" id="KW-0804">Transcription</keyword>
<evidence type="ECO:0000256" key="2">
    <source>
        <dbReference type="ARBA" id="ARBA00023125"/>
    </source>
</evidence>
<keyword evidence="1" id="KW-0805">Transcription regulation</keyword>
<evidence type="ECO:0000256" key="3">
    <source>
        <dbReference type="ARBA" id="ARBA00023163"/>
    </source>
</evidence>
<dbReference type="InterPro" id="IPR000524">
    <property type="entry name" value="Tscrpt_reg_HTH_GntR"/>
</dbReference>
<evidence type="ECO:0000313" key="6">
    <source>
        <dbReference type="EMBL" id="GAA5089664.1"/>
    </source>
</evidence>
<feature type="domain" description="HTH gntR-type" evidence="4">
    <location>
        <begin position="14"/>
        <end position="72"/>
    </location>
</feature>
<feature type="domain" description="GntR C-terminal" evidence="5">
    <location>
        <begin position="82"/>
        <end position="207"/>
    </location>
</feature>
<dbReference type="InterPro" id="IPR008920">
    <property type="entry name" value="TF_FadR/GntR_C"/>
</dbReference>
<dbReference type="Gene3D" id="1.20.120.530">
    <property type="entry name" value="GntR ligand-binding domain-like"/>
    <property type="match status" value="1"/>
</dbReference>
<dbReference type="RefSeq" id="WP_300647313.1">
    <property type="nucleotide sequence ID" value="NZ_BAABKD010000009.1"/>
</dbReference>
<accession>A0ABP9M5M6</accession>
<name>A0ABP9M5M6_9BURK</name>
<reference evidence="7" key="1">
    <citation type="journal article" date="2019" name="Int. J. Syst. Evol. Microbiol.">
        <title>The Global Catalogue of Microorganisms (GCM) 10K type strain sequencing project: providing services to taxonomists for standard genome sequencing and annotation.</title>
        <authorList>
            <consortium name="The Broad Institute Genomics Platform"/>
            <consortium name="The Broad Institute Genome Sequencing Center for Infectious Disease"/>
            <person name="Wu L."/>
            <person name="Ma J."/>
        </authorList>
    </citation>
    <scope>NUCLEOTIDE SEQUENCE [LARGE SCALE GENOMIC DNA]</scope>
    <source>
        <strain evidence="7">JCM 18423</strain>
    </source>
</reference>
<organism evidence="6 7">
    <name type="scientific">Paenalcaligenes hermetiae</name>
    <dbReference type="NCBI Taxonomy" id="1157987"/>
    <lineage>
        <taxon>Bacteria</taxon>
        <taxon>Pseudomonadati</taxon>
        <taxon>Pseudomonadota</taxon>
        <taxon>Betaproteobacteria</taxon>
        <taxon>Burkholderiales</taxon>
        <taxon>Alcaligenaceae</taxon>
        <taxon>Paenalcaligenes</taxon>
    </lineage>
</organism>
<evidence type="ECO:0000256" key="1">
    <source>
        <dbReference type="ARBA" id="ARBA00023015"/>
    </source>
</evidence>
<dbReference type="Proteomes" id="UP001500227">
    <property type="component" value="Unassembled WGS sequence"/>
</dbReference>
<dbReference type="InterPro" id="IPR011711">
    <property type="entry name" value="GntR_C"/>
</dbReference>
<dbReference type="Pfam" id="PF07729">
    <property type="entry name" value="FCD"/>
    <property type="match status" value="1"/>
</dbReference>
<dbReference type="SUPFAM" id="SSF48008">
    <property type="entry name" value="GntR ligand-binding domain-like"/>
    <property type="match status" value="1"/>
</dbReference>
<proteinExistence type="predicted"/>
<dbReference type="EMBL" id="BAABKD010000009">
    <property type="protein sequence ID" value="GAA5089664.1"/>
    <property type="molecule type" value="Genomic_DNA"/>
</dbReference>
<dbReference type="SMART" id="SM00345">
    <property type="entry name" value="HTH_GNTR"/>
    <property type="match status" value="1"/>
</dbReference>
<evidence type="ECO:0000259" key="4">
    <source>
        <dbReference type="SMART" id="SM00345"/>
    </source>
</evidence>
<gene>
    <name evidence="6" type="ORF">GCM10023337_12910</name>
</gene>
<dbReference type="SMART" id="SM00895">
    <property type="entry name" value="FCD"/>
    <property type="match status" value="1"/>
</dbReference>
<dbReference type="SUPFAM" id="SSF46785">
    <property type="entry name" value="Winged helix' DNA-binding domain"/>
    <property type="match status" value="1"/>
</dbReference>
<protein>
    <recommendedName>
        <fullName evidence="8">GntR family transcriptional regulator</fullName>
    </recommendedName>
</protein>
<evidence type="ECO:0000259" key="5">
    <source>
        <dbReference type="SMART" id="SM00895"/>
    </source>
</evidence>
<keyword evidence="7" id="KW-1185">Reference proteome</keyword>
<evidence type="ECO:0008006" key="8">
    <source>
        <dbReference type="Google" id="ProtNLM"/>
    </source>
</evidence>
<dbReference type="PANTHER" id="PTHR43537">
    <property type="entry name" value="TRANSCRIPTIONAL REGULATOR, GNTR FAMILY"/>
    <property type="match status" value="1"/>
</dbReference>